<evidence type="ECO:0000256" key="1">
    <source>
        <dbReference type="SAM" id="SignalP"/>
    </source>
</evidence>
<feature type="chain" id="PRO_5035851403" description="Secreted protein" evidence="1">
    <location>
        <begin position="21"/>
        <end position="103"/>
    </location>
</feature>
<dbReference type="AlphaFoldDB" id="A0A8T2YUC7"/>
<evidence type="ECO:0008006" key="4">
    <source>
        <dbReference type="Google" id="ProtNLM"/>
    </source>
</evidence>
<sequence length="103" mass="11468">MRCFLLQLVLLVVLSGWLAAGHDIEPSRGRCCCFLVLAFWVDGGYLLALDFVSSRCCSVVFLPQGCWMLLICCKGSLCLLRGIVWGLIRLAYLHSGYGFQQFG</sequence>
<evidence type="ECO:0000313" key="3">
    <source>
        <dbReference type="Proteomes" id="UP000807159"/>
    </source>
</evidence>
<proteinExistence type="predicted"/>
<organism evidence="2 3">
    <name type="scientific">Populus deltoides</name>
    <name type="common">Eastern poplar</name>
    <name type="synonym">Eastern cottonwood</name>
    <dbReference type="NCBI Taxonomy" id="3696"/>
    <lineage>
        <taxon>Eukaryota</taxon>
        <taxon>Viridiplantae</taxon>
        <taxon>Streptophyta</taxon>
        <taxon>Embryophyta</taxon>
        <taxon>Tracheophyta</taxon>
        <taxon>Spermatophyta</taxon>
        <taxon>Magnoliopsida</taxon>
        <taxon>eudicotyledons</taxon>
        <taxon>Gunneridae</taxon>
        <taxon>Pentapetalae</taxon>
        <taxon>rosids</taxon>
        <taxon>fabids</taxon>
        <taxon>Malpighiales</taxon>
        <taxon>Salicaceae</taxon>
        <taxon>Saliceae</taxon>
        <taxon>Populus</taxon>
    </lineage>
</organism>
<dbReference type="Proteomes" id="UP000807159">
    <property type="component" value="Chromosome 5"/>
</dbReference>
<gene>
    <name evidence="2" type="ORF">H0E87_010792</name>
</gene>
<dbReference type="EMBL" id="JACEGQ020000005">
    <property type="protein sequence ID" value="KAH8508785.1"/>
    <property type="molecule type" value="Genomic_DNA"/>
</dbReference>
<comment type="caution">
    <text evidence="2">The sequence shown here is derived from an EMBL/GenBank/DDBJ whole genome shotgun (WGS) entry which is preliminary data.</text>
</comment>
<reference evidence="2" key="1">
    <citation type="journal article" date="2021" name="J. Hered.">
        <title>Genome Assembly of Salicaceae Populus deltoides (Eastern Cottonwood) I-69 Based on Nanopore Sequencing and Hi-C Technologies.</title>
        <authorList>
            <person name="Bai S."/>
            <person name="Wu H."/>
            <person name="Zhang J."/>
            <person name="Pan Z."/>
            <person name="Zhao W."/>
            <person name="Li Z."/>
            <person name="Tong C."/>
        </authorList>
    </citation>
    <scope>NUCLEOTIDE SEQUENCE</scope>
    <source>
        <tissue evidence="2">Leaf</tissue>
    </source>
</reference>
<keyword evidence="3" id="KW-1185">Reference proteome</keyword>
<evidence type="ECO:0000313" key="2">
    <source>
        <dbReference type="EMBL" id="KAH8508785.1"/>
    </source>
</evidence>
<name>A0A8T2YUC7_POPDE</name>
<feature type="signal peptide" evidence="1">
    <location>
        <begin position="1"/>
        <end position="20"/>
    </location>
</feature>
<protein>
    <recommendedName>
        <fullName evidence="4">Secreted protein</fullName>
    </recommendedName>
</protein>
<accession>A0A8T2YUC7</accession>
<keyword evidence="1" id="KW-0732">Signal</keyword>